<dbReference type="InterPro" id="IPR013320">
    <property type="entry name" value="ConA-like_dom_sf"/>
</dbReference>
<accession>A0A1J4KGB2</accession>
<dbReference type="PANTHER" id="PTHR10963:SF55">
    <property type="entry name" value="GLYCOSIDE HYDROLASE FAMILY 16 PROTEIN"/>
    <property type="match status" value="1"/>
</dbReference>
<dbReference type="OrthoDB" id="45991at2759"/>
<dbReference type="InterPro" id="IPR000757">
    <property type="entry name" value="Beta-glucanase-like"/>
</dbReference>
<protein>
    <submittedName>
        <fullName evidence="4">Beta-glucanase</fullName>
    </submittedName>
</protein>
<comment type="similarity">
    <text evidence="1">Belongs to the glycosyl hydrolase 16 family.</text>
</comment>
<feature type="domain" description="GH16" evidence="3">
    <location>
        <begin position="22"/>
        <end position="259"/>
    </location>
</feature>
<dbReference type="Gene3D" id="2.60.120.200">
    <property type="match status" value="1"/>
</dbReference>
<reference evidence="4" key="1">
    <citation type="submission" date="2016-10" db="EMBL/GenBank/DDBJ databases">
        <authorList>
            <person name="Benchimol M."/>
            <person name="Almeida L.G."/>
            <person name="Vasconcelos A.T."/>
            <person name="Perreira-Neves A."/>
            <person name="Rosa I.A."/>
            <person name="Tasca T."/>
            <person name="Bogo M.R."/>
            <person name="de Souza W."/>
        </authorList>
    </citation>
    <scope>NUCLEOTIDE SEQUENCE [LARGE SCALE GENOMIC DNA]</scope>
    <source>
        <strain evidence="4">K</strain>
    </source>
</reference>
<dbReference type="GeneID" id="94837355"/>
<keyword evidence="2" id="KW-0732">Signal</keyword>
<dbReference type="SUPFAM" id="SSF49899">
    <property type="entry name" value="Concanavalin A-like lectins/glucanases"/>
    <property type="match status" value="1"/>
</dbReference>
<dbReference type="RefSeq" id="XP_068361972.1">
    <property type="nucleotide sequence ID" value="XM_068502651.1"/>
</dbReference>
<dbReference type="AlphaFoldDB" id="A0A1J4KGB2"/>
<dbReference type="CDD" id="cd08023">
    <property type="entry name" value="GH16_laminarinase_like"/>
    <property type="match status" value="1"/>
</dbReference>
<comment type="caution">
    <text evidence="4">The sequence shown here is derived from an EMBL/GenBank/DDBJ whole genome shotgun (WGS) entry which is preliminary data.</text>
</comment>
<dbReference type="GO" id="GO:0005975">
    <property type="term" value="P:carbohydrate metabolic process"/>
    <property type="evidence" value="ECO:0007669"/>
    <property type="project" value="InterPro"/>
</dbReference>
<dbReference type="PANTHER" id="PTHR10963">
    <property type="entry name" value="GLYCOSYL HYDROLASE-RELATED"/>
    <property type="match status" value="1"/>
</dbReference>
<gene>
    <name evidence="4" type="primary">bglA</name>
    <name evidence="4" type="ORF">TRFO_22598</name>
</gene>
<sequence length="274" mass="32310">MFLLLLSSCICENWVLAWSEEFDYTGLPRGNIWGYEKGYIRNWENQYYFEGRTRNSRVENGHLILEAYYEPQTPIGDEWYDYSSASINTYGKVHFQYGKIESRLKIPKGRGTWPALWMLGTNIYQEGWPLCGEIDIMEYVGYNPNTFYQTIHCQGDAYPSYHIEVGGNTQASDDDWHTYTMIWKEDTIIEYIDGKQVNKYDRQSWHQQTFWPYDRPFYLLANLAIGGTWGGQQGVDTSIFNPSVKYEIDYIRYYIDHDSSTKDKSYEVLSSQPH</sequence>
<feature type="signal peptide" evidence="2">
    <location>
        <begin position="1"/>
        <end position="19"/>
    </location>
</feature>
<dbReference type="Pfam" id="PF00722">
    <property type="entry name" value="Glyco_hydro_16"/>
    <property type="match status" value="1"/>
</dbReference>
<dbReference type="GO" id="GO:0004553">
    <property type="term" value="F:hydrolase activity, hydrolyzing O-glycosyl compounds"/>
    <property type="evidence" value="ECO:0007669"/>
    <property type="project" value="InterPro"/>
</dbReference>
<dbReference type="EMBL" id="MLAK01000657">
    <property type="protein sequence ID" value="OHT08836.1"/>
    <property type="molecule type" value="Genomic_DNA"/>
</dbReference>
<evidence type="ECO:0000256" key="2">
    <source>
        <dbReference type="SAM" id="SignalP"/>
    </source>
</evidence>
<organism evidence="4 5">
    <name type="scientific">Tritrichomonas foetus</name>
    <dbReference type="NCBI Taxonomy" id="1144522"/>
    <lineage>
        <taxon>Eukaryota</taxon>
        <taxon>Metamonada</taxon>
        <taxon>Parabasalia</taxon>
        <taxon>Tritrichomonadida</taxon>
        <taxon>Tritrichomonadidae</taxon>
        <taxon>Tritrichomonas</taxon>
    </lineage>
</organism>
<evidence type="ECO:0000313" key="4">
    <source>
        <dbReference type="EMBL" id="OHT08836.1"/>
    </source>
</evidence>
<dbReference type="InterPro" id="IPR050546">
    <property type="entry name" value="Glycosyl_Hydrlase_16"/>
</dbReference>
<keyword evidence="5" id="KW-1185">Reference proteome</keyword>
<evidence type="ECO:0000256" key="1">
    <source>
        <dbReference type="ARBA" id="ARBA00006865"/>
    </source>
</evidence>
<dbReference type="VEuPathDB" id="TrichDB:TRFO_22598"/>
<proteinExistence type="inferred from homology"/>
<dbReference type="Proteomes" id="UP000179807">
    <property type="component" value="Unassembled WGS sequence"/>
</dbReference>
<evidence type="ECO:0000259" key="3">
    <source>
        <dbReference type="PROSITE" id="PS51762"/>
    </source>
</evidence>
<evidence type="ECO:0000313" key="5">
    <source>
        <dbReference type="Proteomes" id="UP000179807"/>
    </source>
</evidence>
<dbReference type="PROSITE" id="PS51762">
    <property type="entry name" value="GH16_2"/>
    <property type="match status" value="1"/>
</dbReference>
<feature type="chain" id="PRO_5009630202" evidence="2">
    <location>
        <begin position="20"/>
        <end position="274"/>
    </location>
</feature>
<name>A0A1J4KGB2_9EUKA</name>